<evidence type="ECO:0000313" key="2">
    <source>
        <dbReference type="Proteomes" id="UP001064048"/>
    </source>
</evidence>
<keyword evidence="2" id="KW-1185">Reference proteome</keyword>
<gene>
    <name evidence="1" type="ORF">MSG28_015778</name>
</gene>
<accession>A0ACC0KBJ6</accession>
<sequence length="599" mass="66987">MKLILLCLVCIEAKLTIFVSDDPVQQIGSRFYKKILLTNKYQDPKELSYDSASRNLFFSHMDDDLQNSGRAYVNVITKNTKKIDGISRNKATAVDADTSDVFFGSEDGLYEYNAVSNSATLIGLYNVNILKLVIRNNEMYLIDANNHMIYKVKNHSKTVKVGEWKTVMEFEVDYKRNIHFVNMCGLFCVPEGSDVAVKNTALPLVYHFISDEQKTFGVTLDGIYEIDCNNGTAVKVANIDFYLRSITFGDYAHLCGEVNEAFLLVNEKHIRRKSQHILAHYWRKCSTYNFVVVAVIVSVAVAVVVFVLAAEGARREVALTGAPKPGQAVCDGIQGVWDGCSVDATCVDTLAPPHLHRTSIRAAAANTEKSAKAGKHSNLLPNPWFVERSKSLQRLIKETQRYHRRPKSWQFPRSTHQSYNPARKCCQRLRWRGCVFHEPIGTLHLPRLAPLSCFQQSDAVAGKARSWPGLPATTDLIPEKSIIMYSHLQTSAAAERAKISDGPTSPRNRVVDARFGVSDIDAACVRRPPTRWTDDLVKAAGSRWMQAAANRSYLAYVQQWTSYVSGSPTRIVSAGRNSSTKQLEVYGRGICPQQWSSDG</sequence>
<comment type="caution">
    <text evidence="1">The sequence shown here is derived from an EMBL/GenBank/DDBJ whole genome shotgun (WGS) entry which is preliminary data.</text>
</comment>
<protein>
    <submittedName>
        <fullName evidence="1">Uncharacterized protein</fullName>
    </submittedName>
</protein>
<name>A0ACC0KBJ6_CHOFU</name>
<reference evidence="1 2" key="1">
    <citation type="journal article" date="2022" name="Genome Biol. Evol.">
        <title>The Spruce Budworm Genome: Reconstructing the Evolutionary History of Antifreeze Proteins.</title>
        <authorList>
            <person name="Beliveau C."/>
            <person name="Gagne P."/>
            <person name="Picq S."/>
            <person name="Vernygora O."/>
            <person name="Keeling C.I."/>
            <person name="Pinkney K."/>
            <person name="Doucet D."/>
            <person name="Wen F."/>
            <person name="Johnston J.S."/>
            <person name="Maaroufi H."/>
            <person name="Boyle B."/>
            <person name="Laroche J."/>
            <person name="Dewar K."/>
            <person name="Juretic N."/>
            <person name="Blackburn G."/>
            <person name="Nisole A."/>
            <person name="Brunet B."/>
            <person name="Brandao M."/>
            <person name="Lumley L."/>
            <person name="Duan J."/>
            <person name="Quan G."/>
            <person name="Lucarotti C.J."/>
            <person name="Roe A.D."/>
            <person name="Sperling F.A.H."/>
            <person name="Levesque R.C."/>
            <person name="Cusson M."/>
        </authorList>
    </citation>
    <scope>NUCLEOTIDE SEQUENCE [LARGE SCALE GENOMIC DNA]</scope>
    <source>
        <strain evidence="1">Glfc:IPQL:Cfum</strain>
    </source>
</reference>
<proteinExistence type="predicted"/>
<dbReference type="Proteomes" id="UP001064048">
    <property type="component" value="Chromosome 29"/>
</dbReference>
<evidence type="ECO:0000313" key="1">
    <source>
        <dbReference type="EMBL" id="KAI8433814.1"/>
    </source>
</evidence>
<dbReference type="EMBL" id="CM046129">
    <property type="protein sequence ID" value="KAI8433814.1"/>
    <property type="molecule type" value="Genomic_DNA"/>
</dbReference>
<organism evidence="1 2">
    <name type="scientific">Choristoneura fumiferana</name>
    <name type="common">Spruce budworm moth</name>
    <name type="synonym">Archips fumiferana</name>
    <dbReference type="NCBI Taxonomy" id="7141"/>
    <lineage>
        <taxon>Eukaryota</taxon>
        <taxon>Metazoa</taxon>
        <taxon>Ecdysozoa</taxon>
        <taxon>Arthropoda</taxon>
        <taxon>Hexapoda</taxon>
        <taxon>Insecta</taxon>
        <taxon>Pterygota</taxon>
        <taxon>Neoptera</taxon>
        <taxon>Endopterygota</taxon>
        <taxon>Lepidoptera</taxon>
        <taxon>Glossata</taxon>
        <taxon>Ditrysia</taxon>
        <taxon>Tortricoidea</taxon>
        <taxon>Tortricidae</taxon>
        <taxon>Tortricinae</taxon>
        <taxon>Choristoneura</taxon>
    </lineage>
</organism>